<feature type="region of interest" description="Disordered" evidence="1">
    <location>
        <begin position="25"/>
        <end position="45"/>
    </location>
</feature>
<accession>A0A8S1INS3</accession>
<dbReference type="InterPro" id="IPR009686">
    <property type="entry name" value="Senescence/spartin_C"/>
</dbReference>
<feature type="domain" description="Senescence" evidence="2">
    <location>
        <begin position="49"/>
        <end position="237"/>
    </location>
</feature>
<sequence length="263" mass="26478">AADAVLEALDATLRSCTAFQMSDIHPAASPRPEHDEPEGGQTTTDKIVSGIGKAAVYAAQGLAVGATAISKKIKQGADKYKGSTEACESPKPVDEKTKARVETAKAVAKTASKITGAAIEAAAGLASSVATAIISSSKDKDKDLSAAGSSAGQSVGQSAKAIGAATLVAAAEVYEAMDEAFKLVARTAAKATAEVVEHKYGKDYGDTAYDAMSAAGHSAEAYTAMRKMGRKTVLKVAKNTASSSLESSGAKSSQGGKLAMEGA</sequence>
<feature type="non-terminal residue" evidence="3">
    <location>
        <position position="1"/>
    </location>
</feature>
<dbReference type="Pfam" id="PF06911">
    <property type="entry name" value="Senescence"/>
    <property type="match status" value="1"/>
</dbReference>
<dbReference type="AlphaFoldDB" id="A0A8S1INS3"/>
<evidence type="ECO:0000259" key="2">
    <source>
        <dbReference type="Pfam" id="PF06911"/>
    </source>
</evidence>
<dbReference type="EMBL" id="CAJHUC010000540">
    <property type="protein sequence ID" value="CAD7696759.1"/>
    <property type="molecule type" value="Genomic_DNA"/>
</dbReference>
<dbReference type="GO" id="GO:0005886">
    <property type="term" value="C:plasma membrane"/>
    <property type="evidence" value="ECO:0007669"/>
    <property type="project" value="TreeGrafter"/>
</dbReference>
<dbReference type="GO" id="GO:0051301">
    <property type="term" value="P:cell division"/>
    <property type="evidence" value="ECO:0007669"/>
    <property type="project" value="TreeGrafter"/>
</dbReference>
<evidence type="ECO:0000313" key="4">
    <source>
        <dbReference type="Proteomes" id="UP000708148"/>
    </source>
</evidence>
<feature type="compositionally biased region" description="Low complexity" evidence="1">
    <location>
        <begin position="242"/>
        <end position="253"/>
    </location>
</feature>
<dbReference type="PANTHER" id="PTHR21068">
    <property type="entry name" value="SPARTIN"/>
    <property type="match status" value="1"/>
</dbReference>
<feature type="region of interest" description="Disordered" evidence="1">
    <location>
        <begin position="239"/>
        <end position="263"/>
    </location>
</feature>
<comment type="caution">
    <text evidence="3">The sequence shown here is derived from an EMBL/GenBank/DDBJ whole genome shotgun (WGS) entry which is preliminary data.</text>
</comment>
<gene>
    <name evidence="3" type="ORF">OSTQU699_LOCUS2120</name>
</gene>
<protein>
    <recommendedName>
        <fullName evidence="2">Senescence domain-containing protein</fullName>
    </recommendedName>
</protein>
<evidence type="ECO:0000256" key="1">
    <source>
        <dbReference type="SAM" id="MobiDB-lite"/>
    </source>
</evidence>
<keyword evidence="4" id="KW-1185">Reference proteome</keyword>
<organism evidence="3 4">
    <name type="scientific">Ostreobium quekettii</name>
    <dbReference type="NCBI Taxonomy" id="121088"/>
    <lineage>
        <taxon>Eukaryota</taxon>
        <taxon>Viridiplantae</taxon>
        <taxon>Chlorophyta</taxon>
        <taxon>core chlorophytes</taxon>
        <taxon>Ulvophyceae</taxon>
        <taxon>TCBD clade</taxon>
        <taxon>Bryopsidales</taxon>
        <taxon>Ostreobineae</taxon>
        <taxon>Ostreobiaceae</taxon>
        <taxon>Ostreobium</taxon>
    </lineage>
</organism>
<dbReference type="Proteomes" id="UP000708148">
    <property type="component" value="Unassembled WGS sequence"/>
</dbReference>
<dbReference type="PANTHER" id="PTHR21068:SF43">
    <property type="entry name" value="SPARTIN"/>
    <property type="match status" value="1"/>
</dbReference>
<proteinExistence type="predicted"/>
<dbReference type="InterPro" id="IPR045036">
    <property type="entry name" value="Spartin-like"/>
</dbReference>
<evidence type="ECO:0000313" key="3">
    <source>
        <dbReference type="EMBL" id="CAD7696759.1"/>
    </source>
</evidence>
<reference evidence="3" key="1">
    <citation type="submission" date="2020-12" db="EMBL/GenBank/DDBJ databases">
        <authorList>
            <person name="Iha C."/>
        </authorList>
    </citation>
    <scope>NUCLEOTIDE SEQUENCE</scope>
</reference>
<name>A0A8S1INS3_9CHLO</name>